<evidence type="ECO:0000313" key="2">
    <source>
        <dbReference type="Proteomes" id="UP000737171"/>
    </source>
</evidence>
<dbReference type="Pfam" id="PF08002">
    <property type="entry name" value="DUF1697"/>
    <property type="match status" value="1"/>
</dbReference>
<dbReference type="Proteomes" id="UP000737171">
    <property type="component" value="Unassembled WGS sequence"/>
</dbReference>
<dbReference type="RefSeq" id="WP_173122085.1">
    <property type="nucleotide sequence ID" value="NZ_JABRWJ010000002.1"/>
</dbReference>
<dbReference type="PANTHER" id="PTHR36439:SF1">
    <property type="entry name" value="DUF1697 DOMAIN-CONTAINING PROTEIN"/>
    <property type="match status" value="1"/>
</dbReference>
<comment type="caution">
    <text evidence="1">The sequence shown here is derived from an EMBL/GenBank/DDBJ whole genome shotgun (WGS) entry which is preliminary data.</text>
</comment>
<proteinExistence type="predicted"/>
<dbReference type="EMBL" id="JABRWJ010000002">
    <property type="protein sequence ID" value="NRF66998.1"/>
    <property type="molecule type" value="Genomic_DNA"/>
</dbReference>
<dbReference type="PANTHER" id="PTHR36439">
    <property type="entry name" value="BLL4334 PROTEIN"/>
    <property type="match status" value="1"/>
</dbReference>
<sequence length="186" mass="19898">MPAAKDPARCVLLLRAINVGKRQLPMAALREIAEALGFGAPKTHLASGNLIASVSGAPAAAAKRLEQSITEHFGFHSDVIVRDAARWQQYLRDNPFAEASASEPNRVMLLLANQAPVATAEALLRERAAPGETVRTVRDGLWIHFAHGIPASKLTPNFIDKCVGLPATGRNWRTVQALAGLLGTPE</sequence>
<dbReference type="PIRSF" id="PIRSF008502">
    <property type="entry name" value="UCP008502"/>
    <property type="match status" value="1"/>
</dbReference>
<reference evidence="1 2" key="1">
    <citation type="submission" date="2020-05" db="EMBL/GenBank/DDBJ databases">
        <title>Aquincola sp. isolate from soil.</title>
        <authorList>
            <person name="Han J."/>
            <person name="Kim D.-U."/>
        </authorList>
    </citation>
    <scope>NUCLEOTIDE SEQUENCE [LARGE SCALE GENOMIC DNA]</scope>
    <source>
        <strain evidence="1 2">S2</strain>
    </source>
</reference>
<dbReference type="SUPFAM" id="SSF160379">
    <property type="entry name" value="SP0830-like"/>
    <property type="match status" value="1"/>
</dbReference>
<name>A0ABX2EEG9_9BURK</name>
<evidence type="ECO:0000313" key="1">
    <source>
        <dbReference type="EMBL" id="NRF66998.1"/>
    </source>
</evidence>
<accession>A0ABX2EEG9</accession>
<organism evidence="1 2">
    <name type="scientific">Pseudaquabacterium terrae</name>
    <dbReference type="NCBI Taxonomy" id="2732868"/>
    <lineage>
        <taxon>Bacteria</taxon>
        <taxon>Pseudomonadati</taxon>
        <taxon>Pseudomonadota</taxon>
        <taxon>Betaproteobacteria</taxon>
        <taxon>Burkholderiales</taxon>
        <taxon>Sphaerotilaceae</taxon>
        <taxon>Pseudaquabacterium</taxon>
    </lineage>
</organism>
<gene>
    <name evidence="1" type="ORF">HLB44_08390</name>
</gene>
<dbReference type="InterPro" id="IPR012545">
    <property type="entry name" value="DUF1697"/>
</dbReference>
<dbReference type="Gene3D" id="3.30.70.1280">
    <property type="entry name" value="SP0830-like domains"/>
    <property type="match status" value="1"/>
</dbReference>
<protein>
    <submittedName>
        <fullName evidence="1">DUF1697 domain-containing protein</fullName>
    </submittedName>
</protein>
<keyword evidence="2" id="KW-1185">Reference proteome</keyword>